<evidence type="ECO:0000256" key="2">
    <source>
        <dbReference type="ARBA" id="ARBA00019841"/>
    </source>
</evidence>
<dbReference type="Pfam" id="PF01368">
    <property type="entry name" value="DHH"/>
    <property type="match status" value="1"/>
</dbReference>
<evidence type="ECO:0000256" key="5">
    <source>
        <dbReference type="ARBA" id="ARBA00022839"/>
    </source>
</evidence>
<organism evidence="9 10">
    <name type="scientific">Candidatus Desulfaltia bathyphila</name>
    <dbReference type="NCBI Taxonomy" id="2841697"/>
    <lineage>
        <taxon>Bacteria</taxon>
        <taxon>Pseudomonadati</taxon>
        <taxon>Thermodesulfobacteriota</taxon>
        <taxon>Desulfobacteria</taxon>
        <taxon>Desulfobacterales</taxon>
        <taxon>Desulfobacterales incertae sedis</taxon>
        <taxon>Candidatus Desulfaltia</taxon>
    </lineage>
</organism>
<evidence type="ECO:0000259" key="7">
    <source>
        <dbReference type="Pfam" id="PF02272"/>
    </source>
</evidence>
<keyword evidence="5 9" id="KW-0269">Exonuclease</keyword>
<dbReference type="InterPro" id="IPR041122">
    <property type="entry name" value="RecJ_OB"/>
</dbReference>
<dbReference type="InterPro" id="IPR004610">
    <property type="entry name" value="RecJ"/>
</dbReference>
<dbReference type="Gene3D" id="3.10.310.30">
    <property type="match status" value="1"/>
</dbReference>
<dbReference type="GO" id="GO:0003676">
    <property type="term" value="F:nucleic acid binding"/>
    <property type="evidence" value="ECO:0007669"/>
    <property type="project" value="InterPro"/>
</dbReference>
<evidence type="ECO:0000259" key="6">
    <source>
        <dbReference type="Pfam" id="PF01368"/>
    </source>
</evidence>
<evidence type="ECO:0000313" key="10">
    <source>
        <dbReference type="Proteomes" id="UP000603545"/>
    </source>
</evidence>
<dbReference type="GO" id="GO:0006281">
    <property type="term" value="P:DNA repair"/>
    <property type="evidence" value="ECO:0007669"/>
    <property type="project" value="InterPro"/>
</dbReference>
<dbReference type="SUPFAM" id="SSF64182">
    <property type="entry name" value="DHH phosphoesterases"/>
    <property type="match status" value="1"/>
</dbReference>
<name>A0A8J6N7W3_9BACT</name>
<dbReference type="GO" id="GO:0006310">
    <property type="term" value="P:DNA recombination"/>
    <property type="evidence" value="ECO:0007669"/>
    <property type="project" value="InterPro"/>
</dbReference>
<dbReference type="Proteomes" id="UP000603545">
    <property type="component" value="Unassembled WGS sequence"/>
</dbReference>
<protein>
    <recommendedName>
        <fullName evidence="2">Single-stranded-DNA-specific exonuclease RecJ</fullName>
    </recommendedName>
</protein>
<reference evidence="9 10" key="1">
    <citation type="submission" date="2020-08" db="EMBL/GenBank/DDBJ databases">
        <title>Bridging the membrane lipid divide: bacteria of the FCB group superphylum have the potential to synthesize archaeal ether lipids.</title>
        <authorList>
            <person name="Villanueva L."/>
            <person name="Von Meijenfeldt F.A.B."/>
            <person name="Westbye A.B."/>
            <person name="Yadav S."/>
            <person name="Hopmans E.C."/>
            <person name="Dutilh B.E."/>
            <person name="Sinninghe Damste J.S."/>
        </authorList>
    </citation>
    <scope>NUCLEOTIDE SEQUENCE [LARGE SCALE GENOMIC DNA]</scope>
    <source>
        <strain evidence="9">NIOZ-UU82</strain>
    </source>
</reference>
<evidence type="ECO:0000256" key="4">
    <source>
        <dbReference type="ARBA" id="ARBA00022801"/>
    </source>
</evidence>
<keyword evidence="4" id="KW-0378">Hydrolase</keyword>
<dbReference type="AlphaFoldDB" id="A0A8J6N7W3"/>
<dbReference type="InterPro" id="IPR001667">
    <property type="entry name" value="DDH_dom"/>
</dbReference>
<keyword evidence="3" id="KW-0540">Nuclease</keyword>
<dbReference type="GO" id="GO:0008409">
    <property type="term" value="F:5'-3' exonuclease activity"/>
    <property type="evidence" value="ECO:0007669"/>
    <property type="project" value="InterPro"/>
</dbReference>
<evidence type="ECO:0000256" key="3">
    <source>
        <dbReference type="ARBA" id="ARBA00022722"/>
    </source>
</evidence>
<evidence type="ECO:0000313" key="9">
    <source>
        <dbReference type="EMBL" id="MBC8200377.1"/>
    </source>
</evidence>
<dbReference type="Gene3D" id="3.90.1640.30">
    <property type="match status" value="1"/>
</dbReference>
<feature type="domain" description="DDH" evidence="6">
    <location>
        <begin position="79"/>
        <end position="237"/>
    </location>
</feature>
<sequence>MKKYWQLLQPDNNLVENIRGELQCNPVTATILVNRKIISKDDALRFLKPSLNNMRPPCSMKDMDAAVRRIYSAITGHEKILIFGDYDVDGITATTILFEFLHYTKADVSYYIPHRTKEGYGLHTKHITDYAIPNKINLIITVDCGSSSDNAVKTASGSGIDVIITDHHEISDKPSRAVAVLNPKRHDCSSGFDDLAGVGVAFYLLICLRKQMRDNHFWQNRPEPNLKNLCDLVALGTVADMVPIVDENRILVKTGLEIINAGDRCGIKTLMESSGIIRLRRTVNTEDIAFRLAPRLNAAGRIEHASAAVELLTTNNLETARQLARSLNSMNFKRHDIEQKIMEDISEYLKNNQYLLKNSSLVLSDNEFGNMWHEGVLGIIASRMVKKYFRPVVLIAIKEGVGKGSARSIPGFNIYKGLMLCSDLLEAFGGHSMAAGLTIKAEHMDIFQKNFENTVQQTTSPDDFMQTISIDYELNFEDISDALINELETLKPFGTGNHEPLFMAKNVSVMDSKIVGKNHRRMHLKQSAAGGTGNSFNAIHFNVDTNKNLRESFDQIAFRLHWNYWNGKKTAQIVIEHIL</sequence>
<evidence type="ECO:0000256" key="1">
    <source>
        <dbReference type="ARBA" id="ARBA00005915"/>
    </source>
</evidence>
<feature type="domain" description="DHHA1" evidence="7">
    <location>
        <begin position="369"/>
        <end position="456"/>
    </location>
</feature>
<dbReference type="NCBIfam" id="TIGR00644">
    <property type="entry name" value="recJ"/>
    <property type="match status" value="1"/>
</dbReference>
<accession>A0A8J6N7W3</accession>
<dbReference type="InterPro" id="IPR003156">
    <property type="entry name" value="DHHA1_dom"/>
</dbReference>
<dbReference type="InterPro" id="IPR051673">
    <property type="entry name" value="SSDNA_exonuclease_RecJ"/>
</dbReference>
<evidence type="ECO:0000259" key="8">
    <source>
        <dbReference type="Pfam" id="PF17768"/>
    </source>
</evidence>
<feature type="domain" description="RecJ OB" evidence="8">
    <location>
        <begin position="470"/>
        <end position="577"/>
    </location>
</feature>
<dbReference type="Pfam" id="PF17768">
    <property type="entry name" value="RecJ_OB"/>
    <property type="match status" value="1"/>
</dbReference>
<comment type="caution">
    <text evidence="9">The sequence shown here is derived from an EMBL/GenBank/DDBJ whole genome shotgun (WGS) entry which is preliminary data.</text>
</comment>
<proteinExistence type="inferred from homology"/>
<gene>
    <name evidence="9" type="primary">recJ</name>
    <name evidence="9" type="ORF">H8E80_10135</name>
</gene>
<dbReference type="EMBL" id="JACNLL010000102">
    <property type="protein sequence ID" value="MBC8200377.1"/>
    <property type="molecule type" value="Genomic_DNA"/>
</dbReference>
<dbReference type="InterPro" id="IPR038763">
    <property type="entry name" value="DHH_sf"/>
</dbReference>
<comment type="similarity">
    <text evidence="1">Belongs to the RecJ family.</text>
</comment>
<dbReference type="PANTHER" id="PTHR30255">
    <property type="entry name" value="SINGLE-STRANDED-DNA-SPECIFIC EXONUCLEASE RECJ"/>
    <property type="match status" value="1"/>
</dbReference>
<dbReference type="PANTHER" id="PTHR30255:SF2">
    <property type="entry name" value="SINGLE-STRANDED-DNA-SPECIFIC EXONUCLEASE RECJ"/>
    <property type="match status" value="1"/>
</dbReference>
<dbReference type="Pfam" id="PF02272">
    <property type="entry name" value="DHHA1"/>
    <property type="match status" value="1"/>
</dbReference>